<evidence type="ECO:0000313" key="8">
    <source>
        <dbReference type="Proteomes" id="UP000054007"/>
    </source>
</evidence>
<dbReference type="Gene3D" id="3.40.50.11990">
    <property type="entry name" value="RNA polymerase II accessory factor, Cdc73 C-terminal domain"/>
    <property type="match status" value="1"/>
</dbReference>
<sequence>MDSDGAVSLRQAIASSSSITFANNGAPCDKLVSASHIDIAGESFPKSTPTRFRKLDVKSPSAPSDFYTLEALYLVWRLKEASAAEYSKQARENGVLITSAVGVTARRAVLEWLEGKVGDGDYIQSATGTSSGTPPGSPKQPSKQSVTSPKKHAPDTPSTSSKRRYIPDAQDLEAVKKIKKGEIELRDRNAVLQGAKANDFTAIKNIYTDRLKKMREGSKSAPAATAAAASTPQDVKMQARKSRTNFPIIIVSSSPTSLVTMHNVKRFLQDAVFESPQEARERGGMPEKLVTIDRRHTHMESSGREVVTQSRYIVMDSHESLNKFGPDAWDRVVCVMTTGQAWQFKPYRWSEPRTLFHHVKGIHFSWASDAPNPKIKDWNVSELKIDQGRRHVDKSVVAQFWKLLDTWMMANKPGLVSK</sequence>
<proteinExistence type="inferred from homology"/>
<feature type="region of interest" description="Disordered" evidence="5">
    <location>
        <begin position="217"/>
        <end position="239"/>
    </location>
</feature>
<evidence type="ECO:0000256" key="3">
    <source>
        <dbReference type="ARBA" id="ARBA00023163"/>
    </source>
</evidence>
<evidence type="ECO:0000259" key="6">
    <source>
        <dbReference type="Pfam" id="PF05179"/>
    </source>
</evidence>
<organism evidence="7 8">
    <name type="scientific">Cylindrobasidium torrendii FP15055 ss-10</name>
    <dbReference type="NCBI Taxonomy" id="1314674"/>
    <lineage>
        <taxon>Eukaryota</taxon>
        <taxon>Fungi</taxon>
        <taxon>Dikarya</taxon>
        <taxon>Basidiomycota</taxon>
        <taxon>Agaricomycotina</taxon>
        <taxon>Agaricomycetes</taxon>
        <taxon>Agaricomycetidae</taxon>
        <taxon>Agaricales</taxon>
        <taxon>Marasmiineae</taxon>
        <taxon>Physalacriaceae</taxon>
        <taxon>Cylindrobasidium</taxon>
    </lineage>
</organism>
<feature type="compositionally biased region" description="Low complexity" evidence="5">
    <location>
        <begin position="124"/>
        <end position="145"/>
    </location>
</feature>
<evidence type="ECO:0000256" key="2">
    <source>
        <dbReference type="ARBA" id="ARBA00010427"/>
    </source>
</evidence>
<feature type="domain" description="Cell division control protein 73 C-terminal" evidence="6">
    <location>
        <begin position="246"/>
        <end position="407"/>
    </location>
</feature>
<dbReference type="GO" id="GO:0006368">
    <property type="term" value="P:transcription elongation by RNA polymerase II"/>
    <property type="evidence" value="ECO:0007669"/>
    <property type="project" value="InterPro"/>
</dbReference>
<dbReference type="GO" id="GO:0016593">
    <property type="term" value="C:Cdc73/Paf1 complex"/>
    <property type="evidence" value="ECO:0007669"/>
    <property type="project" value="InterPro"/>
</dbReference>
<evidence type="ECO:0000313" key="7">
    <source>
        <dbReference type="EMBL" id="KIY65930.1"/>
    </source>
</evidence>
<reference evidence="7 8" key="1">
    <citation type="journal article" date="2015" name="Fungal Genet. Biol.">
        <title>Evolution of novel wood decay mechanisms in Agaricales revealed by the genome sequences of Fistulina hepatica and Cylindrobasidium torrendii.</title>
        <authorList>
            <person name="Floudas D."/>
            <person name="Held B.W."/>
            <person name="Riley R."/>
            <person name="Nagy L.G."/>
            <person name="Koehler G."/>
            <person name="Ransdell A.S."/>
            <person name="Younus H."/>
            <person name="Chow J."/>
            <person name="Chiniquy J."/>
            <person name="Lipzen A."/>
            <person name="Tritt A."/>
            <person name="Sun H."/>
            <person name="Haridas S."/>
            <person name="LaButti K."/>
            <person name="Ohm R.A."/>
            <person name="Kues U."/>
            <person name="Blanchette R.A."/>
            <person name="Grigoriev I.V."/>
            <person name="Minto R.E."/>
            <person name="Hibbett D.S."/>
        </authorList>
    </citation>
    <scope>NUCLEOTIDE SEQUENCE [LARGE SCALE GENOMIC DNA]</scope>
    <source>
        <strain evidence="7 8">FP15055 ss-10</strain>
    </source>
</reference>
<comment type="subcellular location">
    <subcellularLocation>
        <location evidence="1">Nucleus</location>
    </subcellularLocation>
</comment>
<dbReference type="InterPro" id="IPR038103">
    <property type="entry name" value="CDC73_C_sf"/>
</dbReference>
<dbReference type="GO" id="GO:0032968">
    <property type="term" value="P:positive regulation of transcription elongation by RNA polymerase II"/>
    <property type="evidence" value="ECO:0007669"/>
    <property type="project" value="TreeGrafter"/>
</dbReference>
<feature type="compositionally biased region" description="Low complexity" evidence="5">
    <location>
        <begin position="220"/>
        <end position="232"/>
    </location>
</feature>
<dbReference type="InterPro" id="IPR031336">
    <property type="entry name" value="CDC73_C"/>
</dbReference>
<dbReference type="AlphaFoldDB" id="A0A0D7B6S6"/>
<dbReference type="FunFam" id="3.40.50.11990:FF:000004">
    <property type="entry name" value="Potential RNA Pol II elongation accessory factor"/>
    <property type="match status" value="1"/>
</dbReference>
<keyword evidence="4" id="KW-0539">Nucleus</keyword>
<dbReference type="EMBL" id="KN880572">
    <property type="protein sequence ID" value="KIY65930.1"/>
    <property type="molecule type" value="Genomic_DNA"/>
</dbReference>
<evidence type="ECO:0000256" key="1">
    <source>
        <dbReference type="ARBA" id="ARBA00004123"/>
    </source>
</evidence>
<dbReference type="InterPro" id="IPR007852">
    <property type="entry name" value="Cdc73/Parafibromin"/>
</dbReference>
<dbReference type="OrthoDB" id="2186602at2759"/>
<dbReference type="PANTHER" id="PTHR12466">
    <property type="entry name" value="CDC73 DOMAIN PROTEIN"/>
    <property type="match status" value="1"/>
</dbReference>
<dbReference type="PANTHER" id="PTHR12466:SF8">
    <property type="entry name" value="PARAFIBROMIN"/>
    <property type="match status" value="1"/>
</dbReference>
<evidence type="ECO:0000256" key="4">
    <source>
        <dbReference type="ARBA" id="ARBA00023242"/>
    </source>
</evidence>
<dbReference type="Pfam" id="PF05179">
    <property type="entry name" value="CDC73_C"/>
    <property type="match status" value="1"/>
</dbReference>
<accession>A0A0D7B6S6</accession>
<comment type="similarity">
    <text evidence="2">Belongs to the CDC73 family.</text>
</comment>
<dbReference type="Proteomes" id="UP000054007">
    <property type="component" value="Unassembled WGS sequence"/>
</dbReference>
<dbReference type="STRING" id="1314674.A0A0D7B6S6"/>
<dbReference type="GO" id="GO:0000993">
    <property type="term" value="F:RNA polymerase II complex binding"/>
    <property type="evidence" value="ECO:0007669"/>
    <property type="project" value="TreeGrafter"/>
</dbReference>
<gene>
    <name evidence="7" type="ORF">CYLTODRAFT_378651</name>
</gene>
<name>A0A0D7B6S6_9AGAR</name>
<protein>
    <submittedName>
        <fullName evidence="7">CDC73-domain-containing protein</fullName>
    </submittedName>
</protein>
<keyword evidence="8" id="KW-1185">Reference proteome</keyword>
<feature type="region of interest" description="Disordered" evidence="5">
    <location>
        <begin position="123"/>
        <end position="167"/>
    </location>
</feature>
<evidence type="ECO:0000256" key="5">
    <source>
        <dbReference type="SAM" id="MobiDB-lite"/>
    </source>
</evidence>
<keyword evidence="3" id="KW-0804">Transcription</keyword>